<dbReference type="InterPro" id="IPR003594">
    <property type="entry name" value="HATPase_dom"/>
</dbReference>
<dbReference type="Proteomes" id="UP000321599">
    <property type="component" value="Unassembled WGS sequence"/>
</dbReference>
<dbReference type="SMART" id="SM00387">
    <property type="entry name" value="HATPase_c"/>
    <property type="match status" value="1"/>
</dbReference>
<dbReference type="SUPFAM" id="SSF47384">
    <property type="entry name" value="Homodimeric domain of signal transducing histidine kinase"/>
    <property type="match status" value="1"/>
</dbReference>
<dbReference type="InterPro" id="IPR003661">
    <property type="entry name" value="HisK_dim/P_dom"/>
</dbReference>
<dbReference type="EC" id="2.7.13.3" evidence="2"/>
<evidence type="ECO:0000259" key="9">
    <source>
        <dbReference type="PROSITE" id="PS50109"/>
    </source>
</evidence>
<dbReference type="PROSITE" id="PS50109">
    <property type="entry name" value="HIS_KIN"/>
    <property type="match status" value="1"/>
</dbReference>
<evidence type="ECO:0000256" key="8">
    <source>
        <dbReference type="ARBA" id="ARBA00023012"/>
    </source>
</evidence>
<name>A0ABY3G9H9_9BACT</name>
<proteinExistence type="predicted"/>
<reference evidence="10 11" key="1">
    <citation type="submission" date="2019-07" db="EMBL/GenBank/DDBJ databases">
        <title>Rapid identification of Enteric Bacteria from Whole Genome Sequences (WGS) using Average Nucleotide Identity (ANI).</title>
        <authorList>
            <person name="Lane C."/>
        </authorList>
    </citation>
    <scope>NUCLEOTIDE SEQUENCE [LARGE SCALE GENOMIC DNA]</scope>
    <source>
        <strain evidence="10 11">2013D-9588</strain>
    </source>
</reference>
<organism evidence="10 11">
    <name type="scientific">Campylobacter lanienae</name>
    <dbReference type="NCBI Taxonomy" id="75658"/>
    <lineage>
        <taxon>Bacteria</taxon>
        <taxon>Pseudomonadati</taxon>
        <taxon>Campylobacterota</taxon>
        <taxon>Epsilonproteobacteria</taxon>
        <taxon>Campylobacterales</taxon>
        <taxon>Campylobacteraceae</taxon>
        <taxon>Campylobacter</taxon>
    </lineage>
</organism>
<evidence type="ECO:0000256" key="6">
    <source>
        <dbReference type="ARBA" id="ARBA00022777"/>
    </source>
</evidence>
<dbReference type="SUPFAM" id="SSF55874">
    <property type="entry name" value="ATPase domain of HSP90 chaperone/DNA topoisomerase II/histidine kinase"/>
    <property type="match status" value="1"/>
</dbReference>
<keyword evidence="6" id="KW-0418">Kinase</keyword>
<dbReference type="InterPro" id="IPR005467">
    <property type="entry name" value="His_kinase_dom"/>
</dbReference>
<comment type="caution">
    <text evidence="10">The sequence shown here is derived from an EMBL/GenBank/DDBJ whole genome shotgun (WGS) entry which is preliminary data.</text>
</comment>
<keyword evidence="3" id="KW-0597">Phosphoprotein</keyword>
<dbReference type="Gene3D" id="3.30.565.10">
    <property type="entry name" value="Histidine kinase-like ATPase, C-terminal domain"/>
    <property type="match status" value="1"/>
</dbReference>
<keyword evidence="4" id="KW-0808">Transferase</keyword>
<keyword evidence="7" id="KW-0067">ATP-binding</keyword>
<evidence type="ECO:0000256" key="3">
    <source>
        <dbReference type="ARBA" id="ARBA00022553"/>
    </source>
</evidence>
<dbReference type="SMART" id="SM00388">
    <property type="entry name" value="HisKA"/>
    <property type="match status" value="1"/>
</dbReference>
<dbReference type="CDD" id="cd00082">
    <property type="entry name" value="HisKA"/>
    <property type="match status" value="1"/>
</dbReference>
<dbReference type="InterPro" id="IPR036097">
    <property type="entry name" value="HisK_dim/P_sf"/>
</dbReference>
<evidence type="ECO:0000256" key="1">
    <source>
        <dbReference type="ARBA" id="ARBA00000085"/>
    </source>
</evidence>
<gene>
    <name evidence="10" type="ORF">XK09_04795</name>
</gene>
<keyword evidence="8" id="KW-0902">Two-component regulatory system</keyword>
<evidence type="ECO:0000256" key="7">
    <source>
        <dbReference type="ARBA" id="ARBA00022840"/>
    </source>
</evidence>
<dbReference type="EMBL" id="VOAV01000018">
    <property type="protein sequence ID" value="TWO29280.1"/>
    <property type="molecule type" value="Genomic_DNA"/>
</dbReference>
<evidence type="ECO:0000256" key="5">
    <source>
        <dbReference type="ARBA" id="ARBA00022741"/>
    </source>
</evidence>
<evidence type="ECO:0000313" key="11">
    <source>
        <dbReference type="Proteomes" id="UP000321599"/>
    </source>
</evidence>
<feature type="domain" description="Histidine kinase" evidence="9">
    <location>
        <begin position="138"/>
        <end position="336"/>
    </location>
</feature>
<dbReference type="InterPro" id="IPR004358">
    <property type="entry name" value="Sig_transdc_His_kin-like_C"/>
</dbReference>
<dbReference type="PRINTS" id="PR00344">
    <property type="entry name" value="BCTRLSENSOR"/>
</dbReference>
<dbReference type="PANTHER" id="PTHR42878:SF7">
    <property type="entry name" value="SENSOR HISTIDINE KINASE GLRK"/>
    <property type="match status" value="1"/>
</dbReference>
<evidence type="ECO:0000256" key="4">
    <source>
        <dbReference type="ARBA" id="ARBA00022679"/>
    </source>
</evidence>
<dbReference type="Pfam" id="PF02518">
    <property type="entry name" value="HATPase_c"/>
    <property type="match status" value="1"/>
</dbReference>
<dbReference type="InterPro" id="IPR036890">
    <property type="entry name" value="HATPase_C_sf"/>
</dbReference>
<keyword evidence="11" id="KW-1185">Reference proteome</keyword>
<dbReference type="PANTHER" id="PTHR42878">
    <property type="entry name" value="TWO-COMPONENT HISTIDINE KINASE"/>
    <property type="match status" value="1"/>
</dbReference>
<evidence type="ECO:0000313" key="10">
    <source>
        <dbReference type="EMBL" id="TWO29280.1"/>
    </source>
</evidence>
<accession>A0ABY3G9H9</accession>
<dbReference type="InterPro" id="IPR050351">
    <property type="entry name" value="BphY/WalK/GraS-like"/>
</dbReference>
<protein>
    <recommendedName>
        <fullName evidence="2">histidine kinase</fullName>
        <ecNumber evidence="2">2.7.13.3</ecNumber>
    </recommendedName>
</protein>
<evidence type="ECO:0000256" key="2">
    <source>
        <dbReference type="ARBA" id="ARBA00012438"/>
    </source>
</evidence>
<dbReference type="Pfam" id="PF00512">
    <property type="entry name" value="HisKA"/>
    <property type="match status" value="1"/>
</dbReference>
<comment type="catalytic activity">
    <reaction evidence="1">
        <text>ATP + protein L-histidine = ADP + protein N-phospho-L-histidine.</text>
        <dbReference type="EC" id="2.7.13.3"/>
    </reaction>
</comment>
<dbReference type="Gene3D" id="1.10.287.130">
    <property type="match status" value="1"/>
</dbReference>
<keyword evidence="5" id="KW-0547">Nucleotide-binding</keyword>
<sequence length="336" mass="37648">MILMILRIYMSDKTKSIEDGLKSLIEQTYLIEKEYKILGESYANLQKFTQGIVESLGASLWAISTDGEVVLSNDKAKQIMGILDKINMQKSTQEIEFENRVYAIKITHSMKNQIILATDITDEKRAARLVSMGAVAAHLSHEIRNPIGSISLLTSTLLKRIDEKNRPLILEIQKAIYRVERIIKATLLFTKGVHIKAVEFKLENLEILCREAINQYAFSKEIEFKFSGFDGVICGDIDLLDLVFSNFIFNAIDAIEESDDESGSVSLEHKFENGSHHFYISDSGVKLPSDAIFEPFKTTKLKGNGLGLALSLEIINAHKGSVSVQSEPKIFTITIP</sequence>